<evidence type="ECO:0000256" key="2">
    <source>
        <dbReference type="ARBA" id="ARBA00001966"/>
    </source>
</evidence>
<comment type="cofactor">
    <cofactor evidence="2">
        <name>[4Fe-4S] cluster</name>
        <dbReference type="ChEBI" id="CHEBI:49883"/>
    </cofactor>
</comment>
<dbReference type="PRINTS" id="PR00419">
    <property type="entry name" value="ADXRDTASE"/>
</dbReference>
<evidence type="ECO:0000259" key="10">
    <source>
        <dbReference type="Pfam" id="PF00724"/>
    </source>
</evidence>
<evidence type="ECO:0000256" key="3">
    <source>
        <dbReference type="ARBA" id="ARBA00011048"/>
    </source>
</evidence>
<evidence type="ECO:0000256" key="7">
    <source>
        <dbReference type="ARBA" id="ARBA00023002"/>
    </source>
</evidence>
<proteinExistence type="inferred from homology"/>
<evidence type="ECO:0000256" key="5">
    <source>
        <dbReference type="ARBA" id="ARBA00022643"/>
    </source>
</evidence>
<dbReference type="SUPFAM" id="SSF51905">
    <property type="entry name" value="FAD/NAD(P)-binding domain"/>
    <property type="match status" value="1"/>
</dbReference>
<feature type="domain" description="FAD/NAD(P)-binding" evidence="11">
    <location>
        <begin position="401"/>
        <end position="639"/>
    </location>
</feature>
<keyword evidence="9" id="KW-0411">Iron-sulfur</keyword>
<evidence type="ECO:0000256" key="9">
    <source>
        <dbReference type="ARBA" id="ARBA00023014"/>
    </source>
</evidence>
<dbReference type="Gene3D" id="3.40.50.720">
    <property type="entry name" value="NAD(P)-binding Rossmann-like Domain"/>
    <property type="match status" value="1"/>
</dbReference>
<dbReference type="PANTHER" id="PTHR42917:SF2">
    <property type="entry name" value="2,4-DIENOYL-COA REDUCTASE [(2E)-ENOYL-COA-PRODUCING]"/>
    <property type="match status" value="1"/>
</dbReference>
<comment type="similarity">
    <text evidence="3">In the N-terminal section; belongs to the NADH:flavin oxidoreductase/NADH oxidase family.</text>
</comment>
<keyword evidence="7" id="KW-0560">Oxidoreductase</keyword>
<protein>
    <submittedName>
        <fullName evidence="12">FAD-dependent oxidoreductase</fullName>
    </submittedName>
</protein>
<evidence type="ECO:0000256" key="6">
    <source>
        <dbReference type="ARBA" id="ARBA00022723"/>
    </source>
</evidence>
<dbReference type="InterPro" id="IPR001155">
    <property type="entry name" value="OxRdtase_FMN_N"/>
</dbReference>
<evidence type="ECO:0000256" key="8">
    <source>
        <dbReference type="ARBA" id="ARBA00023004"/>
    </source>
</evidence>
<dbReference type="InterPro" id="IPR051793">
    <property type="entry name" value="NADH:flavin_oxidoreductase"/>
</dbReference>
<gene>
    <name evidence="12" type="ORF">OEG84_16530</name>
</gene>
<evidence type="ECO:0000259" key="11">
    <source>
        <dbReference type="Pfam" id="PF07992"/>
    </source>
</evidence>
<evidence type="ECO:0000313" key="13">
    <source>
        <dbReference type="Proteomes" id="UP001073227"/>
    </source>
</evidence>
<name>A0ABT3ZBU5_9HYPH</name>
<evidence type="ECO:0000256" key="4">
    <source>
        <dbReference type="ARBA" id="ARBA00022630"/>
    </source>
</evidence>
<dbReference type="Gene3D" id="3.50.50.60">
    <property type="entry name" value="FAD/NAD(P)-binding domain"/>
    <property type="match status" value="1"/>
</dbReference>
<reference evidence="12" key="1">
    <citation type="submission" date="2022-10" db="EMBL/GenBank/DDBJ databases">
        <title>Hoeflea sp. G2-23, isolated from marine algae.</title>
        <authorList>
            <person name="Kristyanto S."/>
            <person name="Kim J.M."/>
            <person name="Jeon C.O."/>
        </authorList>
    </citation>
    <scope>NUCLEOTIDE SEQUENCE</scope>
    <source>
        <strain evidence="12">G2-23</strain>
    </source>
</reference>
<keyword evidence="6" id="KW-0479">Metal-binding</keyword>
<comment type="caution">
    <text evidence="12">The sequence shown here is derived from an EMBL/GenBank/DDBJ whole genome shotgun (WGS) entry which is preliminary data.</text>
</comment>
<dbReference type="Pfam" id="PF07992">
    <property type="entry name" value="Pyr_redox_2"/>
    <property type="match status" value="1"/>
</dbReference>
<dbReference type="SUPFAM" id="SSF51395">
    <property type="entry name" value="FMN-linked oxidoreductases"/>
    <property type="match status" value="1"/>
</dbReference>
<comment type="cofactor">
    <cofactor evidence="1">
        <name>FMN</name>
        <dbReference type="ChEBI" id="CHEBI:58210"/>
    </cofactor>
</comment>
<keyword evidence="4" id="KW-0285">Flavoprotein</keyword>
<keyword evidence="13" id="KW-1185">Reference proteome</keyword>
<keyword evidence="8" id="KW-0408">Iron</keyword>
<dbReference type="RefSeq" id="WP_267654773.1">
    <property type="nucleotide sequence ID" value="NZ_JAOVZR010000001.1"/>
</dbReference>
<dbReference type="Gene3D" id="3.20.20.70">
    <property type="entry name" value="Aldolase class I"/>
    <property type="match status" value="1"/>
</dbReference>
<dbReference type="EMBL" id="JAOVZR010000001">
    <property type="protein sequence ID" value="MCY0149270.1"/>
    <property type="molecule type" value="Genomic_DNA"/>
</dbReference>
<sequence length="672" mass="72797">MFEKLFSPLKIGAMTIPNRIVMAPHAVGFLPGYGGAVDRVIDYHVERAKGGVGMIVMSNFLFLPSWRRLATWGGEMETSPLGTLDRIDDPALIPDYRRLVSGVHSHGARFISQLNASGRQIHPPGVKNYTIPLYAPSAIPCPRTHEIPRAMEIADIEEYLEAFATSAWNVAEAGGDGVELFAAQGYLLHEFLSPNTNQRTDRYGGDLEGRMRFLMESIAAIRKRVGSGFVIGVRMNAEDRLPGGIDLAAAMEIASRLSATGAVDYLNVSGLTSASYPGWISDMTAPEAQFAAGAGEIRKVAGGLPVCLVSRIPTPNLAESLLLSGQTDMIGLVRPLISDPEWPNKARAGLLDDIRLCTYSNQACLMGIDKGRGVGCVHNTAVGRERQLGIGTMRPAERSRNVAVVGGGPAGMAAARIAHERGHRVTLFEAADRLGGQNLMTAAMRSRRQFAEVTRWQEHMLRKSPVDIRTGVTATAAQLEGFEAIVLATGSQPIRKGRSAFRPGLECIQGADWAGVHTTWDVFRRPEDIGHRVVVIDEDPHLSAAYVAEHLADEGHDVMVVTPYLHAGSALHPDHVPDFYRRLRPKGVDVLANMLVVSVGNDGVRLEDRFDGNGKHLEDVDTVIFGVGQRADRGLFDELAGASVEIHLVGDCNTPRLITDAILDGERAGWML</sequence>
<dbReference type="PANTHER" id="PTHR42917">
    <property type="entry name" value="2,4-DIENOYL-COA REDUCTASE"/>
    <property type="match status" value="1"/>
</dbReference>
<dbReference type="InterPro" id="IPR036188">
    <property type="entry name" value="FAD/NAD-bd_sf"/>
</dbReference>
<dbReference type="InterPro" id="IPR023753">
    <property type="entry name" value="FAD/NAD-binding_dom"/>
</dbReference>
<organism evidence="12 13">
    <name type="scientific">Hoeflea algicola</name>
    <dbReference type="NCBI Taxonomy" id="2983763"/>
    <lineage>
        <taxon>Bacteria</taxon>
        <taxon>Pseudomonadati</taxon>
        <taxon>Pseudomonadota</taxon>
        <taxon>Alphaproteobacteria</taxon>
        <taxon>Hyphomicrobiales</taxon>
        <taxon>Rhizobiaceae</taxon>
        <taxon>Hoeflea</taxon>
    </lineage>
</organism>
<accession>A0ABT3ZBU5</accession>
<keyword evidence="5" id="KW-0288">FMN</keyword>
<feature type="domain" description="NADH:flavin oxidoreductase/NADH oxidase N-terminal" evidence="10">
    <location>
        <begin position="4"/>
        <end position="351"/>
    </location>
</feature>
<evidence type="ECO:0000313" key="12">
    <source>
        <dbReference type="EMBL" id="MCY0149270.1"/>
    </source>
</evidence>
<evidence type="ECO:0000256" key="1">
    <source>
        <dbReference type="ARBA" id="ARBA00001917"/>
    </source>
</evidence>
<dbReference type="Pfam" id="PF00724">
    <property type="entry name" value="Oxidored_FMN"/>
    <property type="match status" value="1"/>
</dbReference>
<dbReference type="InterPro" id="IPR013785">
    <property type="entry name" value="Aldolase_TIM"/>
</dbReference>
<dbReference type="Proteomes" id="UP001073227">
    <property type="component" value="Unassembled WGS sequence"/>
</dbReference>